<proteinExistence type="predicted"/>
<sequence>MVLCVWAKKHIVQADCQGIQVERGVRQGCPLAPLLFSLCSQSLMSLIRAASQRDDLKGLKISPRKSLTHQLFANDVGICLPRKVTSRNCSDFLPADLPVLSLKLIWQVMGKSEEGDFESLKRKYKAGNGKEFGQWLPGGNRPRLNGLDSSPLNT</sequence>
<evidence type="ECO:0000256" key="1">
    <source>
        <dbReference type="SAM" id="MobiDB-lite"/>
    </source>
</evidence>
<comment type="caution">
    <text evidence="2">The sequence shown here is derived from an EMBL/GenBank/DDBJ whole genome shotgun (WGS) entry which is preliminary data.</text>
</comment>
<evidence type="ECO:0000313" key="3">
    <source>
        <dbReference type="Proteomes" id="UP001633002"/>
    </source>
</evidence>
<keyword evidence="3" id="KW-1185">Reference proteome</keyword>
<feature type="region of interest" description="Disordered" evidence="1">
    <location>
        <begin position="129"/>
        <end position="154"/>
    </location>
</feature>
<organism evidence="2 3">
    <name type="scientific">Riccia sorocarpa</name>
    <dbReference type="NCBI Taxonomy" id="122646"/>
    <lineage>
        <taxon>Eukaryota</taxon>
        <taxon>Viridiplantae</taxon>
        <taxon>Streptophyta</taxon>
        <taxon>Embryophyta</taxon>
        <taxon>Marchantiophyta</taxon>
        <taxon>Marchantiopsida</taxon>
        <taxon>Marchantiidae</taxon>
        <taxon>Marchantiales</taxon>
        <taxon>Ricciaceae</taxon>
        <taxon>Riccia</taxon>
    </lineage>
</organism>
<evidence type="ECO:0008006" key="4">
    <source>
        <dbReference type="Google" id="ProtNLM"/>
    </source>
</evidence>
<gene>
    <name evidence="2" type="ORF">R1sor_023169</name>
</gene>
<dbReference type="AlphaFoldDB" id="A0ABD3GMP5"/>
<protein>
    <recommendedName>
        <fullName evidence="4">Reverse transcriptase domain-containing protein</fullName>
    </recommendedName>
</protein>
<evidence type="ECO:0000313" key="2">
    <source>
        <dbReference type="EMBL" id="KAL3680213.1"/>
    </source>
</evidence>
<reference evidence="2 3" key="1">
    <citation type="submission" date="2024-09" db="EMBL/GenBank/DDBJ databases">
        <title>Chromosome-scale assembly of Riccia sorocarpa.</title>
        <authorList>
            <person name="Paukszto L."/>
        </authorList>
    </citation>
    <scope>NUCLEOTIDE SEQUENCE [LARGE SCALE GENOMIC DNA]</scope>
    <source>
        <strain evidence="2">LP-2024</strain>
        <tissue evidence="2">Aerial parts of the thallus</tissue>
    </source>
</reference>
<name>A0ABD3GMP5_9MARC</name>
<dbReference type="EMBL" id="JBJQOH010000007">
    <property type="protein sequence ID" value="KAL3680213.1"/>
    <property type="molecule type" value="Genomic_DNA"/>
</dbReference>
<accession>A0ABD3GMP5</accession>
<dbReference type="Proteomes" id="UP001633002">
    <property type="component" value="Unassembled WGS sequence"/>
</dbReference>